<evidence type="ECO:0000313" key="4">
    <source>
        <dbReference type="EMBL" id="QQW50142.1"/>
    </source>
</evidence>
<evidence type="ECO:0000313" key="8">
    <source>
        <dbReference type="EMBL" id="QQW50317.1"/>
    </source>
</evidence>
<dbReference type="GO" id="GO:0008137">
    <property type="term" value="F:NADH dehydrogenase (ubiquinone) activity"/>
    <property type="evidence" value="ECO:0007669"/>
    <property type="project" value="UniProtKB-UniRule"/>
</dbReference>
<reference evidence="3" key="1">
    <citation type="journal article" date="2019" name="J. Appl. Phycol.">
        <title>Construction and comparative analysis of mitochondrial genome in the brown tide forming alga Aureococcus anophagefferens (Pelagophyceae, Ochrophyta).</title>
        <authorList>
            <person name="Liu F."/>
            <person name="Liu S."/>
            <person name="Huang T."/>
            <person name="Chen N."/>
        </authorList>
    </citation>
    <scope>NUCLEOTIDE SEQUENCE</scope>
</reference>
<dbReference type="NCBIfam" id="NF005164">
    <property type="entry name" value="PRK06638.1-4"/>
    <property type="match status" value="1"/>
</dbReference>
<evidence type="ECO:0000256" key="1">
    <source>
        <dbReference type="RuleBase" id="RU004430"/>
    </source>
</evidence>
<accession>A0A649UBS6</accession>
<dbReference type="GO" id="GO:0031966">
    <property type="term" value="C:mitochondrial membrane"/>
    <property type="evidence" value="ECO:0007669"/>
    <property type="project" value="UniProtKB-SubCell"/>
</dbReference>
<protein>
    <recommendedName>
        <fullName evidence="1">NADH-ubiquinone oxidoreductase chain 6</fullName>
        <ecNumber evidence="1">7.1.1.2</ecNumber>
    </recommendedName>
</protein>
<dbReference type="Pfam" id="PF00499">
    <property type="entry name" value="Oxidored_q3"/>
    <property type="match status" value="1"/>
</dbReference>
<dbReference type="AlphaFoldDB" id="A0A649UBS6"/>
<keyword evidence="1" id="KW-1278">Translocase</keyword>
<dbReference type="Proteomes" id="UP001363151">
    <property type="component" value="Unassembled WGS sequence"/>
</dbReference>
<evidence type="ECO:0000313" key="3">
    <source>
        <dbReference type="EMBL" id="QGI24639.1"/>
    </source>
</evidence>
<dbReference type="PANTHER" id="PTHR33269">
    <property type="entry name" value="NADH-UBIQUINONE OXIDOREDUCTASE CHAIN 6"/>
    <property type="match status" value="1"/>
</dbReference>
<evidence type="ECO:0000313" key="6">
    <source>
        <dbReference type="EMBL" id="QQW50229.1"/>
    </source>
</evidence>
<dbReference type="EMBL" id="MW438345">
    <property type="protein sequence ID" value="QQW50186.1"/>
    <property type="molecule type" value="Genomic_DNA"/>
</dbReference>
<keyword evidence="1" id="KW-0813">Transport</keyword>
<evidence type="ECO:0000313" key="5">
    <source>
        <dbReference type="EMBL" id="QQW50186.1"/>
    </source>
</evidence>
<keyword evidence="9" id="KW-1185">Reference proteome</keyword>
<geneLocation type="mitochondrion" evidence="3"/>
<keyword evidence="1" id="KW-0249">Electron transport</keyword>
<dbReference type="EMBL" id="MW438344">
    <property type="protein sequence ID" value="QQW50142.1"/>
    <property type="molecule type" value="Genomic_DNA"/>
</dbReference>
<dbReference type="EMBL" id="MW438347">
    <property type="protein sequence ID" value="QQW50273.1"/>
    <property type="molecule type" value="Genomic_DNA"/>
</dbReference>
<gene>
    <name evidence="3" type="primary">nad6</name>
    <name evidence="2" type="ORF">SO694_mt00064</name>
</gene>
<reference evidence="4" key="2">
    <citation type="journal article" date="2021" name="Genome Biol. Evol.">
        <title>Mitochondrial genome evolution in pelagophyte algae.</title>
        <authorList>
            <person name="Sibbald S.J."/>
            <person name="Lawton M."/>
            <person name="Archibald J.M."/>
        </authorList>
    </citation>
    <scope>NUCLEOTIDE SEQUENCE</scope>
    <source>
        <strain evidence="5">CCMP1707</strain>
        <strain evidence="6">CCMP1708</strain>
        <strain evidence="4">CCMP1850</strain>
        <strain evidence="8">CCMP1984</strain>
        <strain evidence="7">CCMP3368</strain>
    </source>
</reference>
<evidence type="ECO:0000313" key="2">
    <source>
        <dbReference type="EMBL" id="KAK7234924.1"/>
    </source>
</evidence>
<keyword evidence="1" id="KW-1133">Transmembrane helix</keyword>
<dbReference type="InterPro" id="IPR042106">
    <property type="entry name" value="Nuo/plastoQ_OxRdtase_6_NuoJ"/>
</dbReference>
<comment type="similarity">
    <text evidence="1">Belongs to the complex I subunit 6 family.</text>
</comment>
<dbReference type="EMBL" id="MK922345">
    <property type="protein sequence ID" value="QGI24639.1"/>
    <property type="molecule type" value="Genomic_DNA"/>
</dbReference>
<feature type="transmembrane region" description="Helical" evidence="1">
    <location>
        <begin position="86"/>
        <end position="105"/>
    </location>
</feature>
<reference evidence="2 9" key="3">
    <citation type="submission" date="2024-03" db="EMBL/GenBank/DDBJ databases">
        <title>Aureococcus anophagefferens CCMP1851 and Kratosvirus quantuckense: Draft genome of a second virus-susceptible host strain in the model system.</title>
        <authorList>
            <person name="Chase E."/>
            <person name="Truchon A.R."/>
            <person name="Schepens W."/>
            <person name="Wilhelm S.W."/>
        </authorList>
    </citation>
    <scope>NUCLEOTIDE SEQUENCE [LARGE SCALE GENOMIC DNA]</scope>
    <source>
        <strain evidence="2 9">CCMP1851</strain>
    </source>
</reference>
<feature type="transmembrane region" description="Helical" evidence="1">
    <location>
        <begin position="148"/>
        <end position="171"/>
    </location>
</feature>
<comment type="function">
    <text evidence="1">Core subunit of the mitochondrial membrane respiratory chain NADH dehydrogenase (Complex I) which catalyzes electron transfer from NADH through the respiratory chain, using ubiquinone as an electron acceptor. Essential for the catalytic activity and assembly of complex I.</text>
</comment>
<keyword evidence="1" id="KW-0812">Transmembrane</keyword>
<organism evidence="3">
    <name type="scientific">Aureococcus anophagefferens</name>
    <name type="common">Harmful bloom alga</name>
    <dbReference type="NCBI Taxonomy" id="44056"/>
    <lineage>
        <taxon>Eukaryota</taxon>
        <taxon>Sar</taxon>
        <taxon>Stramenopiles</taxon>
        <taxon>Ochrophyta</taxon>
        <taxon>Pelagophyceae</taxon>
        <taxon>Pelagomonadales</taxon>
        <taxon>Pelagomonadaceae</taxon>
        <taxon>Aureococcus</taxon>
    </lineage>
</organism>
<keyword evidence="1" id="KW-0679">Respiratory chain</keyword>
<keyword evidence="1" id="KW-0520">NAD</keyword>
<keyword evidence="1" id="KW-0830">Ubiquinone</keyword>
<dbReference type="Gene3D" id="1.20.120.1200">
    <property type="entry name" value="NADH-ubiquinone/plastoquinone oxidoreductase chain 6, subunit NuoJ"/>
    <property type="match status" value="1"/>
</dbReference>
<dbReference type="EMBL" id="MW438346">
    <property type="protein sequence ID" value="QQW50229.1"/>
    <property type="molecule type" value="Genomic_DNA"/>
</dbReference>
<dbReference type="InterPro" id="IPR001457">
    <property type="entry name" value="NADH_UbQ/plastoQ_OxRdtase_su6"/>
</dbReference>
<comment type="catalytic activity">
    <reaction evidence="1">
        <text>a ubiquinone + NADH + 5 H(+)(in) = a ubiquinol + NAD(+) + 4 H(+)(out)</text>
        <dbReference type="Rhea" id="RHEA:29091"/>
        <dbReference type="Rhea" id="RHEA-COMP:9565"/>
        <dbReference type="Rhea" id="RHEA-COMP:9566"/>
        <dbReference type="ChEBI" id="CHEBI:15378"/>
        <dbReference type="ChEBI" id="CHEBI:16389"/>
        <dbReference type="ChEBI" id="CHEBI:17976"/>
        <dbReference type="ChEBI" id="CHEBI:57540"/>
        <dbReference type="ChEBI" id="CHEBI:57945"/>
        <dbReference type="EC" id="7.1.1.2"/>
    </reaction>
</comment>
<dbReference type="EMBL" id="MW438348">
    <property type="protein sequence ID" value="QQW50317.1"/>
    <property type="molecule type" value="Genomic_DNA"/>
</dbReference>
<proteinExistence type="inferred from homology"/>
<sequence length="199" mass="22256">MPNYLFYIFAGISIIAALMVITVVNPVHSVLFLVLVFLSSAGMLFVLQLEFIPLTFIIVYVGAIAILFLFVVMMLDIKVTSKSNDFFKYIPVGGLVGSLFIFEIFNTLSKSFVIPKSTMLVDNFVSWVSTVDKVTNLEALGQLLYTYYFIYFLIAGIILLVAMVGAIVLTLQFNKTVKNQLIFRQLSRSADSAVFLARN</sequence>
<feature type="transmembrane region" description="Helical" evidence="1">
    <location>
        <begin position="6"/>
        <end position="24"/>
    </location>
</feature>
<dbReference type="PANTHER" id="PTHR33269:SF17">
    <property type="entry name" value="NADH-UBIQUINONE OXIDOREDUCTASE CHAIN 6"/>
    <property type="match status" value="1"/>
</dbReference>
<feature type="transmembrane region" description="Helical" evidence="1">
    <location>
        <begin position="55"/>
        <end position="74"/>
    </location>
</feature>
<evidence type="ECO:0000313" key="9">
    <source>
        <dbReference type="Proteomes" id="UP001363151"/>
    </source>
</evidence>
<evidence type="ECO:0000313" key="7">
    <source>
        <dbReference type="EMBL" id="QQW50273.1"/>
    </source>
</evidence>
<keyword evidence="1 3" id="KW-0496">Mitochondrion</keyword>
<keyword evidence="1" id="KW-0472">Membrane</keyword>
<feature type="transmembrane region" description="Helical" evidence="1">
    <location>
        <begin position="31"/>
        <end position="49"/>
    </location>
</feature>
<comment type="subcellular location">
    <subcellularLocation>
        <location evidence="1">Mitochondrion membrane</location>
        <topology evidence="1">Multi-pass membrane protein</topology>
    </subcellularLocation>
</comment>
<name>A0A649UBS6_AURAN</name>
<dbReference type="EMBL" id="JBBJCI010000303">
    <property type="protein sequence ID" value="KAK7234924.1"/>
    <property type="molecule type" value="Genomic_DNA"/>
</dbReference>
<dbReference type="EC" id="7.1.1.2" evidence="1"/>